<dbReference type="InterPro" id="IPR002110">
    <property type="entry name" value="Ankyrin_rpt"/>
</dbReference>
<evidence type="ECO:0000313" key="5">
    <source>
        <dbReference type="Proteomes" id="UP000037460"/>
    </source>
</evidence>
<protein>
    <submittedName>
        <fullName evidence="4">Uncharacterized protein</fullName>
    </submittedName>
</protein>
<dbReference type="InterPro" id="IPR036770">
    <property type="entry name" value="Ankyrin_rpt-contain_sf"/>
</dbReference>
<dbReference type="PROSITE" id="PS50297">
    <property type="entry name" value="ANK_REP_REGION"/>
    <property type="match status" value="1"/>
</dbReference>
<comment type="caution">
    <text evidence="4">The sequence shown here is derived from an EMBL/GenBank/DDBJ whole genome shotgun (WGS) entry which is preliminary data.</text>
</comment>
<proteinExistence type="predicted"/>
<dbReference type="Proteomes" id="UP000037460">
    <property type="component" value="Unassembled WGS sequence"/>
</dbReference>
<evidence type="ECO:0000256" key="2">
    <source>
        <dbReference type="ARBA" id="ARBA00023043"/>
    </source>
</evidence>
<dbReference type="AlphaFoldDB" id="A0A0M0LPL3"/>
<evidence type="ECO:0000313" key="4">
    <source>
        <dbReference type="EMBL" id="KOO52959.1"/>
    </source>
</evidence>
<dbReference type="PROSITE" id="PS50088">
    <property type="entry name" value="ANK_REPEAT"/>
    <property type="match status" value="1"/>
</dbReference>
<dbReference type="PANTHER" id="PTHR24171:SF9">
    <property type="entry name" value="ANKYRIN REPEAT DOMAIN-CONTAINING PROTEIN 39"/>
    <property type="match status" value="1"/>
</dbReference>
<evidence type="ECO:0000256" key="3">
    <source>
        <dbReference type="PROSITE-ProRule" id="PRU00023"/>
    </source>
</evidence>
<dbReference type="OrthoDB" id="20872at2759"/>
<reference evidence="5" key="1">
    <citation type="journal article" date="2015" name="PLoS Genet.">
        <title>Genome Sequence and Transcriptome Analyses of Chrysochromulina tobin: Metabolic Tools for Enhanced Algal Fitness in the Prominent Order Prymnesiales (Haptophyceae).</title>
        <authorList>
            <person name="Hovde B.T."/>
            <person name="Deodato C.R."/>
            <person name="Hunsperger H.M."/>
            <person name="Ryken S.A."/>
            <person name="Yost W."/>
            <person name="Jha R.K."/>
            <person name="Patterson J."/>
            <person name="Monnat R.J. Jr."/>
            <person name="Barlow S.B."/>
            <person name="Starkenburg S.R."/>
            <person name="Cattolico R.A."/>
        </authorList>
    </citation>
    <scope>NUCLEOTIDE SEQUENCE</scope>
    <source>
        <strain evidence="5">CCMP291</strain>
    </source>
</reference>
<dbReference type="SMART" id="SM00248">
    <property type="entry name" value="ANK"/>
    <property type="match status" value="2"/>
</dbReference>
<keyword evidence="1" id="KW-0677">Repeat</keyword>
<gene>
    <name evidence="4" type="ORF">Ctob_014799</name>
</gene>
<feature type="non-terminal residue" evidence="4">
    <location>
        <position position="145"/>
    </location>
</feature>
<feature type="repeat" description="ANK" evidence="3">
    <location>
        <begin position="73"/>
        <end position="105"/>
    </location>
</feature>
<organism evidence="4 5">
    <name type="scientific">Chrysochromulina tobinii</name>
    <dbReference type="NCBI Taxonomy" id="1460289"/>
    <lineage>
        <taxon>Eukaryota</taxon>
        <taxon>Haptista</taxon>
        <taxon>Haptophyta</taxon>
        <taxon>Prymnesiophyceae</taxon>
        <taxon>Prymnesiales</taxon>
        <taxon>Chrysochromulinaceae</taxon>
        <taxon>Chrysochromulina</taxon>
    </lineage>
</organism>
<dbReference type="SUPFAM" id="SSF48403">
    <property type="entry name" value="Ankyrin repeat"/>
    <property type="match status" value="1"/>
</dbReference>
<name>A0A0M0LPL3_9EUKA</name>
<evidence type="ECO:0000256" key="1">
    <source>
        <dbReference type="ARBA" id="ARBA00022737"/>
    </source>
</evidence>
<dbReference type="Pfam" id="PF12796">
    <property type="entry name" value="Ank_2"/>
    <property type="match status" value="1"/>
</dbReference>
<accession>A0A0M0LPL3</accession>
<keyword evidence="5" id="KW-1185">Reference proteome</keyword>
<dbReference type="EMBL" id="JWZX01000441">
    <property type="protein sequence ID" value="KOO52959.1"/>
    <property type="molecule type" value="Genomic_DNA"/>
</dbReference>
<dbReference type="PANTHER" id="PTHR24171">
    <property type="entry name" value="ANKYRIN REPEAT DOMAIN-CONTAINING PROTEIN 39-RELATED"/>
    <property type="match status" value="1"/>
</dbReference>
<sequence>MSDSMGEAVWEAAKDGKEAELTRLIGLGGNVNWHNPDWDRYTVLVAASICGQEGCVRLLLAAEAIEVNAKGRFDDTALHWAARYGHLAIAKRLLEGGADPTLRNKFGKTAIDYAREEGKSEVVALLSEPRYAARMHTDCPALPSG</sequence>
<dbReference type="Gene3D" id="1.25.40.20">
    <property type="entry name" value="Ankyrin repeat-containing domain"/>
    <property type="match status" value="2"/>
</dbReference>
<keyword evidence="2 3" id="KW-0040">ANK repeat</keyword>